<evidence type="ECO:0000313" key="2">
    <source>
        <dbReference type="Proteomes" id="UP000204280"/>
    </source>
</evidence>
<sequence length="54" mass="6643">MQIELKYVSCQESGWHLSFEFDDGFGVAKWFPSKPTKAQIRYYKKWARIYWLYD</sequence>
<reference evidence="1 2" key="1">
    <citation type="journal article" date="2015" name="Genome Announc.">
        <title>Complete Genome Sequence of Citrobacter freundii Myophage Merlin.</title>
        <authorList>
            <person name="LeSage K.C."/>
            <person name="Hargrove E.C."/>
            <person name="Cahill J.L."/>
            <person name="Rasche E.S."/>
            <person name="Kuty Everett G.F."/>
        </authorList>
    </citation>
    <scope>NUCLEOTIDE SEQUENCE [LARGE SCALE GENOMIC DNA]</scope>
</reference>
<protein>
    <submittedName>
        <fullName evidence="1">Uncharacterized protein</fullName>
    </submittedName>
</protein>
<name>A0A0K1LNJ9_9CAUD</name>
<dbReference type="InterPro" id="IPR055703">
    <property type="entry name" value="DUF7279"/>
</dbReference>
<organism evidence="1 2">
    <name type="scientific">Citrobacter phage Merlin</name>
    <dbReference type="NCBI Taxonomy" id="1675602"/>
    <lineage>
        <taxon>Viruses</taxon>
        <taxon>Duplodnaviria</taxon>
        <taxon>Heunggongvirae</taxon>
        <taxon>Uroviricota</taxon>
        <taxon>Caudoviricetes</taxon>
        <taxon>Pantevenvirales</taxon>
        <taxon>Straboviridae</taxon>
        <taxon>Tevenvirinae</taxon>
        <taxon>Moonvirus</taxon>
        <taxon>Moonvirus merlin</taxon>
    </lineage>
</organism>
<dbReference type="EMBL" id="KT001915">
    <property type="protein sequence ID" value="AKU43725.1"/>
    <property type="molecule type" value="Genomic_DNA"/>
</dbReference>
<accession>A0A0K1LNJ9</accession>
<proteinExistence type="predicted"/>
<keyword evidence="2" id="KW-1185">Reference proteome</keyword>
<dbReference type="GeneID" id="26647993"/>
<evidence type="ECO:0000313" key="1">
    <source>
        <dbReference type="EMBL" id="AKU43725.1"/>
    </source>
</evidence>
<gene>
    <name evidence="1" type="ORF">CPT_Merlin79</name>
</gene>
<dbReference type="Proteomes" id="UP000204280">
    <property type="component" value="Segment"/>
</dbReference>
<dbReference type="KEGG" id="vg:26647993"/>
<dbReference type="RefSeq" id="YP_009203793.1">
    <property type="nucleotide sequence ID" value="NC_028857.1"/>
</dbReference>
<dbReference type="OrthoDB" id="40848at10239"/>
<dbReference type="Pfam" id="PF23945">
    <property type="entry name" value="DUF7279"/>
    <property type="match status" value="1"/>
</dbReference>